<evidence type="ECO:0000313" key="3">
    <source>
        <dbReference type="Proteomes" id="UP000184932"/>
    </source>
</evidence>
<dbReference type="InterPro" id="IPR036844">
    <property type="entry name" value="Hint_dom_sf"/>
</dbReference>
<gene>
    <name evidence="2" type="ORF">SAMN05444002_0347</name>
</gene>
<dbReference type="Pfam" id="PF13403">
    <property type="entry name" value="Hint_2"/>
    <property type="match status" value="1"/>
</dbReference>
<reference evidence="3" key="1">
    <citation type="submission" date="2016-11" db="EMBL/GenBank/DDBJ databases">
        <authorList>
            <person name="Varghese N."/>
            <person name="Submissions S."/>
        </authorList>
    </citation>
    <scope>NUCLEOTIDE SEQUENCE [LARGE SCALE GENOMIC DNA]</scope>
    <source>
        <strain evidence="3">DSM 29440</strain>
    </source>
</reference>
<keyword evidence="3" id="KW-1185">Reference proteome</keyword>
<dbReference type="OrthoDB" id="6305173at2"/>
<dbReference type="SUPFAM" id="SSF51294">
    <property type="entry name" value="Hedgehog/intein (Hint) domain"/>
    <property type="match status" value="1"/>
</dbReference>
<dbReference type="RefSeq" id="WP_074254540.1">
    <property type="nucleotide sequence ID" value="NZ_FSRL01000001.1"/>
</dbReference>
<dbReference type="STRING" id="1217970.SAMN05444002_0347"/>
<accession>A0A1N6E589</accession>
<organism evidence="2 3">
    <name type="scientific">Vannielia litorea</name>
    <dbReference type="NCBI Taxonomy" id="1217970"/>
    <lineage>
        <taxon>Bacteria</taxon>
        <taxon>Pseudomonadati</taxon>
        <taxon>Pseudomonadota</taxon>
        <taxon>Alphaproteobacteria</taxon>
        <taxon>Rhodobacterales</taxon>
        <taxon>Paracoccaceae</taxon>
        <taxon>Vannielia</taxon>
    </lineage>
</organism>
<proteinExistence type="predicted"/>
<sequence length="375" mass="40020">MKTGFLGTFVIPWSQTETDGHTGAPVQSLHPGATWRWSGTLTRVDGPGDVLSLGSAEGVADLHRRAARKVRRMISGNGGALAALSRGEDARRTLARAEAIAQVAEGEALLAHASFTVTDGQQAWMASWIETVPGASGLLMFAGGVPPEGADLWISQVSQAAEALPLPGETPQGGVICFVAGTRIATPEGFKPVEELAEGDMVQTKDDGAQPVIWAGQRRMTGARLFAMPHLRPMRIRAGVLGPDIPDGDLLVSPNHRMVIRGPAARALYNTPEVLVRARDLAGLRGISTDHRLTEATYVHVLMDRHQVLFANGVETESFHPAEADFATLDAADRARLLDGLPWLKKRPDDYGAPARRMLSEAEAAILRHDAGLAA</sequence>
<dbReference type="EMBL" id="FSRL01000001">
    <property type="protein sequence ID" value="SIN78174.1"/>
    <property type="molecule type" value="Genomic_DNA"/>
</dbReference>
<evidence type="ECO:0000259" key="1">
    <source>
        <dbReference type="Pfam" id="PF13403"/>
    </source>
</evidence>
<dbReference type="Gene3D" id="2.170.16.10">
    <property type="entry name" value="Hedgehog/Intein (Hint) domain"/>
    <property type="match status" value="1"/>
</dbReference>
<feature type="domain" description="Hedgehog/Intein (Hint)" evidence="1">
    <location>
        <begin position="176"/>
        <end position="322"/>
    </location>
</feature>
<dbReference type="Proteomes" id="UP000184932">
    <property type="component" value="Unassembled WGS sequence"/>
</dbReference>
<dbReference type="AlphaFoldDB" id="A0A1N6E589"/>
<protein>
    <submittedName>
        <fullName evidence="2">Hint domain-containing protein</fullName>
    </submittedName>
</protein>
<name>A0A1N6E589_9RHOB</name>
<dbReference type="InterPro" id="IPR028992">
    <property type="entry name" value="Hedgehog/Intein_dom"/>
</dbReference>
<evidence type="ECO:0000313" key="2">
    <source>
        <dbReference type="EMBL" id="SIN78174.1"/>
    </source>
</evidence>